<evidence type="ECO:0000256" key="4">
    <source>
        <dbReference type="ARBA" id="ARBA00023143"/>
    </source>
</evidence>
<dbReference type="PANTHER" id="PTHR30288:SF0">
    <property type="entry name" value="FLAGELLAR HOOK-ASSOCIATED PROTEIN 2"/>
    <property type="match status" value="1"/>
</dbReference>
<dbReference type="GO" id="GO:0071973">
    <property type="term" value="P:bacterial-type flagellum-dependent cell motility"/>
    <property type="evidence" value="ECO:0007669"/>
    <property type="project" value="TreeGrafter"/>
</dbReference>
<evidence type="ECO:0000256" key="3">
    <source>
        <dbReference type="ARBA" id="ARBA00023054"/>
    </source>
</evidence>
<keyword evidence="8" id="KW-0966">Cell projection</keyword>
<evidence type="ECO:0000259" key="7">
    <source>
        <dbReference type="Pfam" id="PF07195"/>
    </source>
</evidence>
<dbReference type="GO" id="GO:0009421">
    <property type="term" value="C:bacterial-type flagellum filament cap"/>
    <property type="evidence" value="ECO:0007669"/>
    <property type="project" value="InterPro"/>
</dbReference>
<dbReference type="InterPro" id="IPR010809">
    <property type="entry name" value="FliD_C"/>
</dbReference>
<sequence>MSNISSTTGPSSASTIRGYGGLASGLDTDSLIKGMTIGIQAKIDKQEQSKQLLEWKMEACRTISSAMINFSNKYTSYTSKNNLSSASFFARNNIASVGKNSGCVSVTGGLSGAASFSVAGVKQLAMDASATSASAASDQVLRTGLIATDLTTERTINNLEGETLTFTYGTESYAVKLETGTMDGIEYKYDNMANATASINKALSNVSVGTGLTLADIMTVTADDTKFTLKELDAHGNLLALKSGSDSVLADMGFTADSAITVGGITGTEAILSHPEKTSDLLAGKSISFTYNGITKKLTMPAADQITTMDRLMEDVQRSMGSAFGSGRVKVSLNTVGEYSSFSFAAIRPDGSPDASSVLEISGADSGLLGPDGILGISAGESNRLNLGASLLESGLAAGLGTKTESDPLLLTINNVEIQGLTYGSTMKEVMEAINKTEGANVEISYLANADKFTFKSTASGASGNVEIGGESASVFGSMNSVSGQDALVTVRYTGSNETMDIVRGTNTFTLDGLNVTVKSAFGYTEAPAGVFTEVPDNEEIQFTATVDSDEIVGSVKQMIEDYNGILDMVNSQLSTKRNRDYLPLTDSQKEEMTDDKIEKWEGKTKAGLLFNDSTLRSLYDDFRFLFSSGSADKAALGTMGISVSTSYSDNGKLVLDETALKRAIESDPESVKDVFTRTENKTTGEAGGLMAKISTILKEYAGTTGASKGILIQRAGSASAPASVLNNTIQKEIDSAERNVERLKDQMKLQTDRYIKKFTSLETLISQMNSQSSWLSSALG</sequence>
<evidence type="ECO:0000256" key="5">
    <source>
        <dbReference type="RuleBase" id="RU362066"/>
    </source>
</evidence>
<dbReference type="Pfam" id="PF07195">
    <property type="entry name" value="FliD_C"/>
    <property type="match status" value="1"/>
</dbReference>
<dbReference type="OrthoDB" id="9776025at2"/>
<keyword evidence="8" id="KW-0969">Cilium</keyword>
<comment type="subcellular location">
    <subcellularLocation>
        <location evidence="5">Secreted</location>
    </subcellularLocation>
    <subcellularLocation>
        <location evidence="5">Bacterial flagellum</location>
    </subcellularLocation>
</comment>
<dbReference type="STRING" id="1122934.SAMN02745691_01306"/>
<dbReference type="GO" id="GO:0009424">
    <property type="term" value="C:bacterial-type flagellum hook"/>
    <property type="evidence" value="ECO:0007669"/>
    <property type="project" value="UniProtKB-UniRule"/>
</dbReference>
<dbReference type="AlphaFoldDB" id="A0A1M6GEP7"/>
<protein>
    <recommendedName>
        <fullName evidence="5">Flagellar hook-associated protein 2</fullName>
        <shortName evidence="5">HAP2</shortName>
    </recommendedName>
    <alternativeName>
        <fullName evidence="5">Flagellar cap protein</fullName>
    </alternativeName>
</protein>
<dbReference type="PANTHER" id="PTHR30288">
    <property type="entry name" value="FLAGELLAR CAP/ASSEMBLY PROTEIN FLID"/>
    <property type="match status" value="1"/>
</dbReference>
<dbReference type="InterPro" id="IPR003481">
    <property type="entry name" value="FliD_N"/>
</dbReference>
<comment type="function">
    <text evidence="5">Required for morphogenesis and for the elongation of the flagellar filament by facilitating polymerization of the flagellin monomers at the tip of growing filament. Forms a capping structure, which prevents flagellin subunits (transported through the central channel of the flagellum) from leaking out without polymerization at the distal end.</text>
</comment>
<dbReference type="GO" id="GO:0005576">
    <property type="term" value="C:extracellular region"/>
    <property type="evidence" value="ECO:0007669"/>
    <property type="project" value="UniProtKB-SubCell"/>
</dbReference>
<organism evidence="8 9">
    <name type="scientific">Parasporobacterium paucivorans DSM 15970</name>
    <dbReference type="NCBI Taxonomy" id="1122934"/>
    <lineage>
        <taxon>Bacteria</taxon>
        <taxon>Bacillati</taxon>
        <taxon>Bacillota</taxon>
        <taxon>Clostridia</taxon>
        <taxon>Lachnospirales</taxon>
        <taxon>Lachnospiraceae</taxon>
        <taxon>Parasporobacterium</taxon>
    </lineage>
</organism>
<feature type="domain" description="Flagellar hook-associated protein 2 N-terminal" evidence="6">
    <location>
        <begin position="24"/>
        <end position="125"/>
    </location>
</feature>
<evidence type="ECO:0000313" key="8">
    <source>
        <dbReference type="EMBL" id="SHJ08425.1"/>
    </source>
</evidence>
<evidence type="ECO:0000256" key="1">
    <source>
        <dbReference type="ARBA" id="ARBA00009764"/>
    </source>
</evidence>
<dbReference type="EMBL" id="FQYT01000012">
    <property type="protein sequence ID" value="SHJ08425.1"/>
    <property type="molecule type" value="Genomic_DNA"/>
</dbReference>
<comment type="similarity">
    <text evidence="1 5">Belongs to the FliD family.</text>
</comment>
<feature type="coiled-coil region" evidence="5">
    <location>
        <begin position="727"/>
        <end position="754"/>
    </location>
</feature>
<reference evidence="8 9" key="1">
    <citation type="submission" date="2016-11" db="EMBL/GenBank/DDBJ databases">
        <authorList>
            <person name="Jaros S."/>
            <person name="Januszkiewicz K."/>
            <person name="Wedrychowicz H."/>
        </authorList>
    </citation>
    <scope>NUCLEOTIDE SEQUENCE [LARGE SCALE GENOMIC DNA]</scope>
    <source>
        <strain evidence="8 9">DSM 15970</strain>
    </source>
</reference>
<keyword evidence="4 5" id="KW-0975">Bacterial flagellum</keyword>
<dbReference type="Proteomes" id="UP000184342">
    <property type="component" value="Unassembled WGS sequence"/>
</dbReference>
<comment type="subunit">
    <text evidence="2 5">Homopentamer.</text>
</comment>
<keyword evidence="8" id="KW-0282">Flagellum</keyword>
<gene>
    <name evidence="8" type="ORF">SAMN02745691_01306</name>
</gene>
<evidence type="ECO:0000259" key="6">
    <source>
        <dbReference type="Pfam" id="PF02465"/>
    </source>
</evidence>
<proteinExistence type="inferred from homology"/>
<keyword evidence="3 5" id="KW-0175">Coiled coil</keyword>
<dbReference type="Pfam" id="PF02465">
    <property type="entry name" value="FliD_N"/>
    <property type="match status" value="1"/>
</dbReference>
<keyword evidence="5" id="KW-0964">Secreted</keyword>
<dbReference type="InterPro" id="IPR040026">
    <property type="entry name" value="FliD"/>
</dbReference>
<dbReference type="RefSeq" id="WP_073993558.1">
    <property type="nucleotide sequence ID" value="NZ_FQYT01000012.1"/>
</dbReference>
<accession>A0A1M6GEP7</accession>
<evidence type="ECO:0000313" key="9">
    <source>
        <dbReference type="Proteomes" id="UP000184342"/>
    </source>
</evidence>
<feature type="domain" description="Flagellar hook-associated protein 2 C-terminal" evidence="7">
    <location>
        <begin position="501"/>
        <end position="771"/>
    </location>
</feature>
<name>A0A1M6GEP7_9FIRM</name>
<dbReference type="GO" id="GO:0007155">
    <property type="term" value="P:cell adhesion"/>
    <property type="evidence" value="ECO:0007669"/>
    <property type="project" value="InterPro"/>
</dbReference>
<keyword evidence="9" id="KW-1185">Reference proteome</keyword>
<evidence type="ECO:0000256" key="2">
    <source>
        <dbReference type="ARBA" id="ARBA00011255"/>
    </source>
</evidence>